<comment type="caution">
    <text evidence="4">The sequence shown here is derived from an EMBL/GenBank/DDBJ whole genome shotgun (WGS) entry which is preliminary data.</text>
</comment>
<keyword evidence="5" id="KW-1185">Reference proteome</keyword>
<dbReference type="Pfam" id="PF01225">
    <property type="entry name" value="Mur_ligase"/>
    <property type="match status" value="1"/>
</dbReference>
<feature type="domain" description="Mur ligase N-terminal catalytic" evidence="3">
    <location>
        <begin position="33"/>
        <end position="74"/>
    </location>
</feature>
<name>A0ABV8YL10_9ACTN</name>
<dbReference type="Gene3D" id="3.40.1390.10">
    <property type="entry name" value="MurE/MurF, N-terminal domain"/>
    <property type="match status" value="1"/>
</dbReference>
<evidence type="ECO:0000259" key="3">
    <source>
        <dbReference type="Pfam" id="PF01225"/>
    </source>
</evidence>
<dbReference type="EMBL" id="JBHSFG010000020">
    <property type="protein sequence ID" value="MFC4465257.1"/>
    <property type="molecule type" value="Genomic_DNA"/>
</dbReference>
<dbReference type="SUPFAM" id="SSF63418">
    <property type="entry name" value="MurE/MurF N-terminal domain"/>
    <property type="match status" value="1"/>
</dbReference>
<evidence type="ECO:0000313" key="4">
    <source>
        <dbReference type="EMBL" id="MFC4465257.1"/>
    </source>
</evidence>
<evidence type="ECO:0000256" key="2">
    <source>
        <dbReference type="ARBA" id="ARBA00023306"/>
    </source>
</evidence>
<dbReference type="InterPro" id="IPR000713">
    <property type="entry name" value="Mur_ligase_N"/>
</dbReference>
<dbReference type="InterPro" id="IPR035911">
    <property type="entry name" value="MurE/MurF_N"/>
</dbReference>
<dbReference type="Proteomes" id="UP001596012">
    <property type="component" value="Unassembled WGS sequence"/>
</dbReference>
<dbReference type="GO" id="GO:0016874">
    <property type="term" value="F:ligase activity"/>
    <property type="evidence" value="ECO:0007669"/>
    <property type="project" value="UniProtKB-KW"/>
</dbReference>
<protein>
    <submittedName>
        <fullName evidence="4">Mur ligase domain-containing protein</fullName>
    </submittedName>
</protein>
<gene>
    <name evidence="4" type="ORF">ACFPH6_12015</name>
</gene>
<keyword evidence="4" id="KW-0436">Ligase</keyword>
<accession>A0ABV8YL10</accession>
<evidence type="ECO:0000256" key="1">
    <source>
        <dbReference type="ARBA" id="ARBA00022618"/>
    </source>
</evidence>
<keyword evidence="2" id="KW-0131">Cell cycle</keyword>
<keyword evidence="1" id="KW-0132">Cell division</keyword>
<sequence length="81" mass="8101">MLPLSLAELADITGGRLTGGADPAALAMAPLAFDSRTVEPGALFACLKGEHTDGHDHAAAAVEAGAVAALAARPLRARADR</sequence>
<dbReference type="RefSeq" id="WP_386341094.1">
    <property type="nucleotide sequence ID" value="NZ_JBHSFG010000020.1"/>
</dbReference>
<organism evidence="4 5">
    <name type="scientific">Streptomyces xiangluensis</name>
    <dbReference type="NCBI Taxonomy" id="2665720"/>
    <lineage>
        <taxon>Bacteria</taxon>
        <taxon>Bacillati</taxon>
        <taxon>Actinomycetota</taxon>
        <taxon>Actinomycetes</taxon>
        <taxon>Kitasatosporales</taxon>
        <taxon>Streptomycetaceae</taxon>
        <taxon>Streptomyces</taxon>
    </lineage>
</organism>
<proteinExistence type="predicted"/>
<evidence type="ECO:0000313" key="5">
    <source>
        <dbReference type="Proteomes" id="UP001596012"/>
    </source>
</evidence>
<reference evidence="5" key="1">
    <citation type="journal article" date="2019" name="Int. J. Syst. Evol. Microbiol.">
        <title>The Global Catalogue of Microorganisms (GCM) 10K type strain sequencing project: providing services to taxonomists for standard genome sequencing and annotation.</title>
        <authorList>
            <consortium name="The Broad Institute Genomics Platform"/>
            <consortium name="The Broad Institute Genome Sequencing Center for Infectious Disease"/>
            <person name="Wu L."/>
            <person name="Ma J."/>
        </authorList>
    </citation>
    <scope>NUCLEOTIDE SEQUENCE [LARGE SCALE GENOMIC DNA]</scope>
    <source>
        <strain evidence="5">DT43</strain>
    </source>
</reference>